<dbReference type="InterPro" id="IPR036259">
    <property type="entry name" value="MFS_trans_sf"/>
</dbReference>
<keyword evidence="1" id="KW-0812">Transmembrane</keyword>
<reference evidence="2 3" key="1">
    <citation type="submission" date="2021-10" db="EMBL/GenBank/DDBJ databases">
        <title>Anaerobic single-cell dispensing facilitates the cultivation of human gut bacteria.</title>
        <authorList>
            <person name="Afrizal A."/>
        </authorList>
    </citation>
    <scope>NUCLEOTIDE SEQUENCE [LARGE SCALE GENOMIC DNA]</scope>
    <source>
        <strain evidence="2 3">CLA-AA-H224</strain>
    </source>
</reference>
<dbReference type="Gene3D" id="1.20.1250.20">
    <property type="entry name" value="MFS general substrate transporter like domains"/>
    <property type="match status" value="1"/>
</dbReference>
<accession>A0AAE3E6Y2</accession>
<gene>
    <name evidence="2" type="ORF">LKD48_15640</name>
</gene>
<dbReference type="RefSeq" id="WP_308732551.1">
    <property type="nucleotide sequence ID" value="NZ_JAJEQN010000065.1"/>
</dbReference>
<keyword evidence="1" id="KW-0472">Membrane</keyword>
<comment type="caution">
    <text evidence="2">The sequence shown here is derived from an EMBL/GenBank/DDBJ whole genome shotgun (WGS) entry which is preliminary data.</text>
</comment>
<evidence type="ECO:0000256" key="1">
    <source>
        <dbReference type="SAM" id="Phobius"/>
    </source>
</evidence>
<proteinExistence type="predicted"/>
<protein>
    <submittedName>
        <fullName evidence="2">Uncharacterized protein</fullName>
    </submittedName>
</protein>
<dbReference type="AlphaFoldDB" id="A0AAE3E6Y2"/>
<feature type="transmembrane region" description="Helical" evidence="1">
    <location>
        <begin position="22"/>
        <end position="47"/>
    </location>
</feature>
<sequence length="81" mass="8950">MHGVNWIMTYIMPLKFKKYGKISFMSGLLNSFTYVGSSISVYAIAIFSEHSGWSATLLMWSGIAFVGMAICLALSKKNTSL</sequence>
<keyword evidence="3" id="KW-1185">Reference proteome</keyword>
<dbReference type="EMBL" id="JAJEQN010000065">
    <property type="protein sequence ID" value="MCC2223035.1"/>
    <property type="molecule type" value="Genomic_DNA"/>
</dbReference>
<evidence type="ECO:0000313" key="2">
    <source>
        <dbReference type="EMBL" id="MCC2223035.1"/>
    </source>
</evidence>
<evidence type="ECO:0000313" key="3">
    <source>
        <dbReference type="Proteomes" id="UP001198200"/>
    </source>
</evidence>
<dbReference type="Proteomes" id="UP001198200">
    <property type="component" value="Unassembled WGS sequence"/>
</dbReference>
<organism evidence="2 3">
    <name type="scientific">Anthropogastromicrobium aceti</name>
    <dbReference type="NCBI Taxonomy" id="2981768"/>
    <lineage>
        <taxon>Bacteria</taxon>
        <taxon>Bacillati</taxon>
        <taxon>Bacillota</taxon>
        <taxon>Clostridia</taxon>
        <taxon>Lachnospirales</taxon>
        <taxon>Lachnospiraceae</taxon>
        <taxon>Anthropogastromicrobium</taxon>
    </lineage>
</organism>
<feature type="transmembrane region" description="Helical" evidence="1">
    <location>
        <begin position="53"/>
        <end position="75"/>
    </location>
</feature>
<name>A0AAE3E6Y2_9FIRM</name>
<keyword evidence="1" id="KW-1133">Transmembrane helix</keyword>
<dbReference type="SUPFAM" id="SSF103473">
    <property type="entry name" value="MFS general substrate transporter"/>
    <property type="match status" value="1"/>
</dbReference>